<proteinExistence type="inferred from homology"/>
<keyword evidence="3 8" id="KW-0479">Metal-binding</keyword>
<feature type="binding site" evidence="8">
    <location>
        <position position="8"/>
    </location>
    <ligand>
        <name>Mg(2+)</name>
        <dbReference type="ChEBI" id="CHEBI:18420"/>
        <note>catalytic</note>
    </ligand>
</feature>
<comment type="function">
    <text evidence="8">CRISPR (clustered regularly interspaced short palindromic repeat), is an adaptive immune system that provides protection against mobile genetic elements (viruses, transposable elements and conjugative plasmids). CRISPR clusters contain sequences complementary to antecedent mobile elements and target invading nucleic acids. CRISPR clusters are transcribed and processed into CRISPR RNA (crRNA). Functions as a ssRNA-specific endoribonuclease. Involved in the integration of spacer DNA into the CRISPR cassette.</text>
</comment>
<protein>
    <recommendedName>
        <fullName evidence="8">CRISPR-associated endoribonuclease Cas2</fullName>
        <ecNumber evidence="8">3.1.-.-</ecNumber>
    </recommendedName>
</protein>
<dbReference type="GO" id="GO:0004521">
    <property type="term" value="F:RNA endonuclease activity"/>
    <property type="evidence" value="ECO:0007669"/>
    <property type="project" value="InterPro"/>
</dbReference>
<dbReference type="AlphaFoldDB" id="A0AAX4NDX0"/>
<dbReference type="KEGG" id="omr:OXIME_000127"/>
<comment type="cofactor">
    <cofactor evidence="1 8">
        <name>Mg(2+)</name>
        <dbReference type="ChEBI" id="CHEBI:18420"/>
    </cofactor>
</comment>
<dbReference type="GO" id="GO:0051607">
    <property type="term" value="P:defense response to virus"/>
    <property type="evidence" value="ECO:0007669"/>
    <property type="project" value="UniProtKB-UniRule"/>
</dbReference>
<dbReference type="GO" id="GO:0016787">
    <property type="term" value="F:hydrolase activity"/>
    <property type="evidence" value="ECO:0007669"/>
    <property type="project" value="UniProtKB-KW"/>
</dbReference>
<dbReference type="Proteomes" id="UP001451606">
    <property type="component" value="Chromosome"/>
</dbReference>
<evidence type="ECO:0000313" key="10">
    <source>
        <dbReference type="Proteomes" id="UP001451606"/>
    </source>
</evidence>
<reference evidence="9 10" key="1">
    <citation type="submission" date="2023-09" db="EMBL/GenBank/DDBJ databases">
        <authorList>
            <person name="Golyshina O.V."/>
            <person name="Lunev E.A."/>
            <person name="Bargiela R."/>
            <person name="Gaines M.C."/>
            <person name="Daum B."/>
            <person name="Bale N.J."/>
            <person name="Koenen M."/>
            <person name="Sinninghe Damst J.S."/>
            <person name="Yakimov M."/>
            <person name="Golyshin P.N."/>
        </authorList>
    </citation>
    <scope>NUCLEOTIDE SEQUENCE [LARGE SCALE GENOMIC DNA]</scope>
    <source>
        <strain evidence="9 10">M1</strain>
    </source>
</reference>
<organism evidence="9 10">
    <name type="scientific">Oxyplasma meridianum</name>
    <dbReference type="NCBI Taxonomy" id="3073602"/>
    <lineage>
        <taxon>Archaea</taxon>
        <taxon>Methanobacteriati</taxon>
        <taxon>Thermoplasmatota</taxon>
        <taxon>Thermoplasmata</taxon>
        <taxon>Thermoplasmatales</taxon>
        <taxon>Thermoplasmataceae</taxon>
        <taxon>Oxyplasma</taxon>
    </lineage>
</organism>
<dbReference type="PANTHER" id="PTHR34405:SF3">
    <property type="entry name" value="CRISPR-ASSOCIATED ENDORIBONUCLEASE CAS2 3"/>
    <property type="match status" value="1"/>
</dbReference>
<dbReference type="CDD" id="cd09725">
    <property type="entry name" value="Cas2_I_II_III"/>
    <property type="match status" value="1"/>
</dbReference>
<dbReference type="GO" id="GO:0046872">
    <property type="term" value="F:metal ion binding"/>
    <property type="evidence" value="ECO:0007669"/>
    <property type="project" value="UniProtKB-UniRule"/>
</dbReference>
<sequence length="84" mass="9847">MHIIIAYDVEAKHTEKFKKICQIYLTRVQNSVFEGDIEKADLMRLTDSLRREAKENETIRVWITSRILDTIRIGISKDLENGII</sequence>
<dbReference type="EC" id="3.1.-.-" evidence="8"/>
<evidence type="ECO:0000256" key="8">
    <source>
        <dbReference type="HAMAP-Rule" id="MF_01471"/>
    </source>
</evidence>
<keyword evidence="6 8" id="KW-0460">Magnesium</keyword>
<dbReference type="InterPro" id="IPR021127">
    <property type="entry name" value="CRISPR_associated_Cas2"/>
</dbReference>
<dbReference type="EMBL" id="CP133772">
    <property type="protein sequence ID" value="WYX99592.1"/>
    <property type="molecule type" value="Genomic_DNA"/>
</dbReference>
<comment type="subunit">
    <text evidence="8">Homodimer, forms a heterotetramer with a Cas1 homodimer.</text>
</comment>
<evidence type="ECO:0000256" key="1">
    <source>
        <dbReference type="ARBA" id="ARBA00001946"/>
    </source>
</evidence>
<comment type="similarity">
    <text evidence="8">Belongs to the CRISPR-associated endoribonuclease Cas2 protein family.</text>
</comment>
<evidence type="ECO:0000313" key="9">
    <source>
        <dbReference type="EMBL" id="WYX99592.1"/>
    </source>
</evidence>
<dbReference type="SUPFAM" id="SSF143430">
    <property type="entry name" value="TTP0101/SSO1404-like"/>
    <property type="match status" value="1"/>
</dbReference>
<evidence type="ECO:0000256" key="6">
    <source>
        <dbReference type="ARBA" id="ARBA00022842"/>
    </source>
</evidence>
<dbReference type="NCBIfam" id="TIGR01573">
    <property type="entry name" value="cas2"/>
    <property type="match status" value="1"/>
</dbReference>
<dbReference type="InterPro" id="IPR019199">
    <property type="entry name" value="Virulence_VapD/CRISPR_Cas2"/>
</dbReference>
<keyword evidence="2 8" id="KW-0540">Nuclease</keyword>
<dbReference type="GO" id="GO:0043571">
    <property type="term" value="P:maintenance of CRISPR repeat elements"/>
    <property type="evidence" value="ECO:0007669"/>
    <property type="project" value="UniProtKB-UniRule"/>
</dbReference>
<dbReference type="Gene3D" id="3.30.70.240">
    <property type="match status" value="1"/>
</dbReference>
<gene>
    <name evidence="8 9" type="primary">cas2</name>
    <name evidence="9" type="ORF">OXIME_000127</name>
</gene>
<dbReference type="RefSeq" id="WP_393971560.1">
    <property type="nucleotide sequence ID" value="NZ_CP133772.1"/>
</dbReference>
<evidence type="ECO:0000256" key="3">
    <source>
        <dbReference type="ARBA" id="ARBA00022723"/>
    </source>
</evidence>
<evidence type="ECO:0000256" key="7">
    <source>
        <dbReference type="ARBA" id="ARBA00023118"/>
    </source>
</evidence>
<evidence type="ECO:0000256" key="5">
    <source>
        <dbReference type="ARBA" id="ARBA00022801"/>
    </source>
</evidence>
<evidence type="ECO:0000256" key="4">
    <source>
        <dbReference type="ARBA" id="ARBA00022759"/>
    </source>
</evidence>
<dbReference type="HAMAP" id="MF_01471">
    <property type="entry name" value="Cas2"/>
    <property type="match status" value="1"/>
</dbReference>
<accession>A0AAX4NDX0</accession>
<keyword evidence="10" id="KW-1185">Reference proteome</keyword>
<dbReference type="PANTHER" id="PTHR34405">
    <property type="entry name" value="CRISPR-ASSOCIATED ENDORIBONUCLEASE CAS2"/>
    <property type="match status" value="1"/>
</dbReference>
<keyword evidence="4 8" id="KW-0255">Endonuclease</keyword>
<keyword evidence="7 8" id="KW-0051">Antiviral defense</keyword>
<evidence type="ECO:0000256" key="2">
    <source>
        <dbReference type="ARBA" id="ARBA00022722"/>
    </source>
</evidence>
<keyword evidence="5 8" id="KW-0378">Hydrolase</keyword>
<dbReference type="GeneID" id="95966850"/>
<dbReference type="Pfam" id="PF09827">
    <property type="entry name" value="CRISPR_Cas2"/>
    <property type="match status" value="1"/>
</dbReference>
<name>A0AAX4NDX0_9ARCH</name>